<evidence type="ECO:0000256" key="5">
    <source>
        <dbReference type="ARBA" id="ARBA00022989"/>
    </source>
</evidence>
<dbReference type="PROSITE" id="PS50076">
    <property type="entry name" value="DNAJ_2"/>
    <property type="match status" value="1"/>
</dbReference>
<evidence type="ECO:0000313" key="12">
    <source>
        <dbReference type="Proteomes" id="UP000504608"/>
    </source>
</evidence>
<protein>
    <submittedName>
        <fullName evidence="13">DnaJ protein ERDJ7-like isoform X2</fullName>
    </submittedName>
</protein>
<comment type="subcellular location">
    <subcellularLocation>
        <location evidence="1">Endoplasmic reticulum membrane</location>
        <topology evidence="1">Multi-pass membrane protein</topology>
    </subcellularLocation>
</comment>
<keyword evidence="12" id="KW-1185">Reference proteome</keyword>
<feature type="domain" description="J" evidence="11">
    <location>
        <begin position="34"/>
        <end position="98"/>
    </location>
</feature>
<keyword evidence="8" id="KW-0143">Chaperone</keyword>
<dbReference type="GO" id="GO:0006457">
    <property type="term" value="P:protein folding"/>
    <property type="evidence" value="ECO:0007669"/>
    <property type="project" value="InterPro"/>
</dbReference>
<evidence type="ECO:0000256" key="8">
    <source>
        <dbReference type="ARBA" id="ARBA00023186"/>
    </source>
</evidence>
<dbReference type="GeneID" id="111495470"/>
<dbReference type="Proteomes" id="UP000504608">
    <property type="component" value="Unplaced"/>
</dbReference>
<evidence type="ECO:0000256" key="10">
    <source>
        <dbReference type="SAM" id="Phobius"/>
    </source>
</evidence>
<organism evidence="12 13">
    <name type="scientific">Cucurbita maxima</name>
    <name type="common">Pumpkin</name>
    <name type="synonym">Winter squash</name>
    <dbReference type="NCBI Taxonomy" id="3661"/>
    <lineage>
        <taxon>Eukaryota</taxon>
        <taxon>Viridiplantae</taxon>
        <taxon>Streptophyta</taxon>
        <taxon>Embryophyta</taxon>
        <taxon>Tracheophyta</taxon>
        <taxon>Spermatophyta</taxon>
        <taxon>Magnoliopsida</taxon>
        <taxon>eudicotyledons</taxon>
        <taxon>Gunneridae</taxon>
        <taxon>Pentapetalae</taxon>
        <taxon>rosids</taxon>
        <taxon>fabids</taxon>
        <taxon>Cucurbitales</taxon>
        <taxon>Cucurbitaceae</taxon>
        <taxon>Cucurbiteae</taxon>
        <taxon>Cucurbita</taxon>
    </lineage>
</organism>
<keyword evidence="3" id="KW-0732">Signal</keyword>
<dbReference type="InterPro" id="IPR018253">
    <property type="entry name" value="DnaJ_domain_CS"/>
</dbReference>
<dbReference type="AlphaFoldDB" id="A0A6J1KQ44"/>
<reference evidence="13" key="1">
    <citation type="submission" date="2025-08" db="UniProtKB">
        <authorList>
            <consortium name="RefSeq"/>
        </authorList>
    </citation>
    <scope>IDENTIFICATION</scope>
    <source>
        <tissue evidence="13">Young leaves</tissue>
    </source>
</reference>
<dbReference type="PROSITE" id="PS00636">
    <property type="entry name" value="DNAJ_1"/>
    <property type="match status" value="1"/>
</dbReference>
<sequence>MAPPATTRWRAIVSMIVMLLLIIPSVAIYCDEDDCYDLLGVSQSATQSEIKKAYYKLSLKFHPDKNPDPESKKQFVKVANAYEILKDESTRGQYDYAIAHPEEVFYNAARYYHAYYGHKTDTRAVLVGLLLILSAFQYLNQWTRYHQAVDMVKKTPAYKNRLRALEFERSGGATNKKKGHKQLDKKVDEDLDKELELQITGAEKPSVWELLGVRLILLPYTIGKLLVLEIQYKTSYLLLGRCLLPDAKFT</sequence>
<comment type="function">
    <text evidence="9">May play a role in protein folding in the endoplasmic reticulum.</text>
</comment>
<dbReference type="InterPro" id="IPR036869">
    <property type="entry name" value="J_dom_sf"/>
</dbReference>
<dbReference type="SUPFAM" id="SSF46565">
    <property type="entry name" value="Chaperone J-domain"/>
    <property type="match status" value="1"/>
</dbReference>
<evidence type="ECO:0000256" key="4">
    <source>
        <dbReference type="ARBA" id="ARBA00022824"/>
    </source>
</evidence>
<dbReference type="Pfam" id="PF00226">
    <property type="entry name" value="DnaJ"/>
    <property type="match status" value="1"/>
</dbReference>
<evidence type="ECO:0000256" key="3">
    <source>
        <dbReference type="ARBA" id="ARBA00022729"/>
    </source>
</evidence>
<evidence type="ECO:0000256" key="7">
    <source>
        <dbReference type="ARBA" id="ARBA00023180"/>
    </source>
</evidence>
<keyword evidence="4" id="KW-0256">Endoplasmic reticulum</keyword>
<name>A0A6J1KQ44_CUCMA</name>
<dbReference type="GO" id="GO:0005789">
    <property type="term" value="C:endoplasmic reticulum membrane"/>
    <property type="evidence" value="ECO:0007669"/>
    <property type="project" value="UniProtKB-SubCell"/>
</dbReference>
<keyword evidence="5 10" id="KW-1133">Transmembrane helix</keyword>
<evidence type="ECO:0000256" key="6">
    <source>
        <dbReference type="ARBA" id="ARBA00023136"/>
    </source>
</evidence>
<dbReference type="PANTHER" id="PTHR44176">
    <property type="entry name" value="DNAJ HOMOLOG SUBFAMILY C MEMBER 25"/>
    <property type="match status" value="1"/>
</dbReference>
<dbReference type="PANTHER" id="PTHR44176:SF1">
    <property type="entry name" value="DNAJ HOMOLOG SUBFAMILY C MEMBER 25"/>
    <property type="match status" value="1"/>
</dbReference>
<dbReference type="Gene3D" id="1.10.287.110">
    <property type="entry name" value="DnaJ domain"/>
    <property type="match status" value="1"/>
</dbReference>
<feature type="transmembrane region" description="Helical" evidence="10">
    <location>
        <begin position="12"/>
        <end position="29"/>
    </location>
</feature>
<evidence type="ECO:0000256" key="1">
    <source>
        <dbReference type="ARBA" id="ARBA00004477"/>
    </source>
</evidence>
<dbReference type="InterPro" id="IPR044632">
    <property type="entry name" value="DNAJC25-like"/>
</dbReference>
<keyword evidence="2 10" id="KW-0812">Transmembrane</keyword>
<proteinExistence type="predicted"/>
<keyword evidence="6 10" id="KW-0472">Membrane</keyword>
<evidence type="ECO:0000256" key="9">
    <source>
        <dbReference type="ARBA" id="ARBA00056093"/>
    </source>
</evidence>
<dbReference type="InterPro" id="IPR001623">
    <property type="entry name" value="DnaJ_domain"/>
</dbReference>
<accession>A0A6J1KQ44</accession>
<evidence type="ECO:0000256" key="2">
    <source>
        <dbReference type="ARBA" id="ARBA00022692"/>
    </source>
</evidence>
<dbReference type="FunFam" id="1.10.287.110:FF:000050">
    <property type="entry name" value="Chaperone protein dnaJ 50"/>
    <property type="match status" value="1"/>
</dbReference>
<keyword evidence="7" id="KW-0325">Glycoprotein</keyword>
<evidence type="ECO:0000313" key="13">
    <source>
        <dbReference type="RefSeq" id="XP_023001298.1"/>
    </source>
</evidence>
<dbReference type="CDD" id="cd06257">
    <property type="entry name" value="DnaJ"/>
    <property type="match status" value="1"/>
</dbReference>
<dbReference type="RefSeq" id="XP_023001298.1">
    <property type="nucleotide sequence ID" value="XM_023145530.1"/>
</dbReference>
<dbReference type="SMART" id="SM00271">
    <property type="entry name" value="DnaJ"/>
    <property type="match status" value="1"/>
</dbReference>
<gene>
    <name evidence="13" type="primary">LOC111495470</name>
</gene>
<evidence type="ECO:0000259" key="11">
    <source>
        <dbReference type="PROSITE" id="PS50076"/>
    </source>
</evidence>
<dbReference type="PRINTS" id="PR00625">
    <property type="entry name" value="JDOMAIN"/>
</dbReference>